<keyword evidence="2 4" id="KW-0808">Transferase</keyword>
<evidence type="ECO:0000256" key="2">
    <source>
        <dbReference type="ARBA" id="ARBA00022679"/>
    </source>
</evidence>
<protein>
    <submittedName>
        <fullName evidence="4">Dimethylhistidine N-methyltransferase</fullName>
    </submittedName>
</protein>
<dbReference type="Proteomes" id="UP000266273">
    <property type="component" value="Unassembled WGS sequence"/>
</dbReference>
<evidence type="ECO:0000256" key="1">
    <source>
        <dbReference type="ARBA" id="ARBA00022603"/>
    </source>
</evidence>
<sequence>MQTIAQAQATIQDDFATEVLNGLSRRPRSIPCRFLYDARGSELFEQITGLEEYYPTRTEIGLLERHADDIAEMAGEDVAIVEFGSGSSRKTEILIAALPELDAYVAIDISAAALSEAAIRLRERFPGLEVITVTGDFNDAIDLPDKLIRTRKLGFFPGSTIGNLGKNEAIGFLKTARELLGADGALLIGVDLKKDESILVPAYDDSEGVTAAFNLNLLTRINRELGGTFDLAKFAHEAIYNAEAGRMEIYITSREDQEVTVLGQPFSFARGERIHTENSHKYALADIAAMAEAAGWTHARAWVDDNNLFSVNMLTQAG</sequence>
<dbReference type="GO" id="GO:0032259">
    <property type="term" value="P:methylation"/>
    <property type="evidence" value="ECO:0007669"/>
    <property type="project" value="UniProtKB-KW"/>
</dbReference>
<dbReference type="PANTHER" id="PTHR43397">
    <property type="entry name" value="ERGOTHIONEINE BIOSYNTHESIS PROTEIN 1"/>
    <property type="match status" value="1"/>
</dbReference>
<evidence type="ECO:0000259" key="3">
    <source>
        <dbReference type="Pfam" id="PF10017"/>
    </source>
</evidence>
<keyword evidence="5" id="KW-1185">Reference proteome</keyword>
<dbReference type="GO" id="GO:0008168">
    <property type="term" value="F:methyltransferase activity"/>
    <property type="evidence" value="ECO:0007669"/>
    <property type="project" value="UniProtKB-KW"/>
</dbReference>
<gene>
    <name evidence="4" type="ORF">BXY53_0031</name>
</gene>
<dbReference type="InterPro" id="IPR051128">
    <property type="entry name" value="EgtD_Methyltrsf_superfamily"/>
</dbReference>
<dbReference type="InterPro" id="IPR017804">
    <property type="entry name" value="MeTrfase_EgtD-like"/>
</dbReference>
<dbReference type="AlphaFoldDB" id="A0A397Q9Q4"/>
<comment type="caution">
    <text evidence="4">The sequence shown here is derived from an EMBL/GenBank/DDBJ whole genome shotgun (WGS) entry which is preliminary data.</text>
</comment>
<dbReference type="RefSeq" id="WP_119059947.1">
    <property type="nucleotide sequence ID" value="NZ_QXDF01000001.1"/>
</dbReference>
<proteinExistence type="predicted"/>
<feature type="domain" description="Histidine-specific methyltransferase SAM-dependent" evidence="3">
    <location>
        <begin position="16"/>
        <end position="315"/>
    </location>
</feature>
<dbReference type="InterPro" id="IPR035094">
    <property type="entry name" value="EgtD"/>
</dbReference>
<evidence type="ECO:0000313" key="4">
    <source>
        <dbReference type="EMBL" id="RIA54981.1"/>
    </source>
</evidence>
<dbReference type="InterPro" id="IPR019257">
    <property type="entry name" value="MeTrfase_dom"/>
</dbReference>
<evidence type="ECO:0000313" key="5">
    <source>
        <dbReference type="Proteomes" id="UP000266273"/>
    </source>
</evidence>
<dbReference type="PIRSF" id="PIRSF018005">
    <property type="entry name" value="UCP018005"/>
    <property type="match status" value="1"/>
</dbReference>
<dbReference type="Pfam" id="PF10017">
    <property type="entry name" value="Methyltransf_33"/>
    <property type="match status" value="1"/>
</dbReference>
<keyword evidence="1 4" id="KW-0489">Methyltransferase</keyword>
<dbReference type="SUPFAM" id="SSF53335">
    <property type="entry name" value="S-adenosyl-L-methionine-dependent methyltransferases"/>
    <property type="match status" value="1"/>
</dbReference>
<accession>A0A397Q9Q4</accession>
<organism evidence="4 5">
    <name type="scientific">Dichotomicrobium thermohalophilum</name>
    <dbReference type="NCBI Taxonomy" id="933063"/>
    <lineage>
        <taxon>Bacteria</taxon>
        <taxon>Pseudomonadati</taxon>
        <taxon>Pseudomonadota</taxon>
        <taxon>Alphaproteobacteria</taxon>
        <taxon>Hyphomicrobiales</taxon>
        <taxon>Hyphomicrobiaceae</taxon>
        <taxon>Dichotomicrobium</taxon>
    </lineage>
</organism>
<dbReference type="PANTHER" id="PTHR43397:SF1">
    <property type="entry name" value="ERGOTHIONEINE BIOSYNTHESIS PROTEIN 1"/>
    <property type="match status" value="1"/>
</dbReference>
<dbReference type="InterPro" id="IPR029063">
    <property type="entry name" value="SAM-dependent_MTases_sf"/>
</dbReference>
<reference evidence="4 5" key="1">
    <citation type="submission" date="2018-08" db="EMBL/GenBank/DDBJ databases">
        <title>Genomic Encyclopedia of Archaeal and Bacterial Type Strains, Phase II (KMG-II): from individual species to whole genera.</title>
        <authorList>
            <person name="Goeker M."/>
        </authorList>
    </citation>
    <scope>NUCLEOTIDE SEQUENCE [LARGE SCALE GENOMIC DNA]</scope>
    <source>
        <strain evidence="4 5">DSM 5002</strain>
    </source>
</reference>
<name>A0A397Q9Q4_9HYPH</name>
<dbReference type="NCBIfam" id="TIGR03438">
    <property type="entry name" value="egtD_ergothio"/>
    <property type="match status" value="1"/>
</dbReference>
<dbReference type="EMBL" id="QXDF01000001">
    <property type="protein sequence ID" value="RIA54981.1"/>
    <property type="molecule type" value="Genomic_DNA"/>
</dbReference>
<dbReference type="Gene3D" id="3.40.50.150">
    <property type="entry name" value="Vaccinia Virus protein VP39"/>
    <property type="match status" value="1"/>
</dbReference>
<dbReference type="OrthoDB" id="5289726at2"/>